<evidence type="ECO:0000313" key="3">
    <source>
        <dbReference type="RefSeq" id="XP_018318571.1"/>
    </source>
</evidence>
<accession>A0A1W4W328</accession>
<evidence type="ECO:0000313" key="2">
    <source>
        <dbReference type="Proteomes" id="UP000192223"/>
    </source>
</evidence>
<dbReference type="Gene3D" id="1.10.287.1490">
    <property type="match status" value="1"/>
</dbReference>
<dbReference type="GeneID" id="108732330"/>
<dbReference type="Proteomes" id="UP000192223">
    <property type="component" value="Unplaced"/>
</dbReference>
<dbReference type="OrthoDB" id="269872at2759"/>
<reference evidence="3" key="1">
    <citation type="submission" date="2025-08" db="UniProtKB">
        <authorList>
            <consortium name="RefSeq"/>
        </authorList>
    </citation>
    <scope>IDENTIFICATION</scope>
    <source>
        <tissue evidence="3">Entire body</tissue>
    </source>
</reference>
<dbReference type="InParanoid" id="A0A1W4W328"/>
<sequence length="289" mass="34085">MSSELLEREEEYRKLNEKLELRSKEILKEFENVLKKQDDILQEASLKAQDDIFDSFLNKKVRSKINLENDVEIDPNLVPKSVDEMGAKGMSQFYKTKIKTMQNSYEKLQIEYKMKSDELRNTLAENKRLIEEKERWFTMNNASKSQVNKLENQMSTLNSKLQAKESENLSLKKEVEQLKKELRNVSQNSSGNEVKINRLLEENEKLKTAIQNSKKEEADLKMQHRKHIDQMTSVIKGLEKQKLDVVAGFKKQMLLVDNLKRQKALYETQKFSEIADKDFMKILDWNRSQ</sequence>
<keyword evidence="1" id="KW-0175">Coiled coil</keyword>
<protein>
    <submittedName>
        <fullName evidence="3">Testis-expressed protein 9</fullName>
    </submittedName>
</protein>
<dbReference type="RefSeq" id="XP_018318571.1">
    <property type="nucleotide sequence ID" value="XM_018463069.2"/>
</dbReference>
<feature type="coiled-coil region" evidence="1">
    <location>
        <begin position="2"/>
        <end position="47"/>
    </location>
</feature>
<keyword evidence="2" id="KW-1185">Reference proteome</keyword>
<feature type="coiled-coil region" evidence="1">
    <location>
        <begin position="98"/>
        <end position="223"/>
    </location>
</feature>
<dbReference type="KEGG" id="apln:108732330"/>
<evidence type="ECO:0000256" key="1">
    <source>
        <dbReference type="SAM" id="Coils"/>
    </source>
</evidence>
<dbReference type="PANTHER" id="PTHR23313">
    <property type="entry name" value="TSEC1-RELATED"/>
    <property type="match status" value="1"/>
</dbReference>
<dbReference type="AlphaFoldDB" id="A0A1W4W328"/>
<organism evidence="2 3">
    <name type="scientific">Agrilus planipennis</name>
    <name type="common">Emerald ash borer</name>
    <name type="synonym">Agrilus marcopoli</name>
    <dbReference type="NCBI Taxonomy" id="224129"/>
    <lineage>
        <taxon>Eukaryota</taxon>
        <taxon>Metazoa</taxon>
        <taxon>Ecdysozoa</taxon>
        <taxon>Arthropoda</taxon>
        <taxon>Hexapoda</taxon>
        <taxon>Insecta</taxon>
        <taxon>Pterygota</taxon>
        <taxon>Neoptera</taxon>
        <taxon>Endopterygota</taxon>
        <taxon>Coleoptera</taxon>
        <taxon>Polyphaga</taxon>
        <taxon>Elateriformia</taxon>
        <taxon>Buprestoidea</taxon>
        <taxon>Buprestidae</taxon>
        <taxon>Agrilinae</taxon>
        <taxon>Agrilus</taxon>
    </lineage>
</organism>
<dbReference type="PANTHER" id="PTHR23313:SF0">
    <property type="entry name" value="TESTIS-EXPRESSED PROTEIN 9"/>
    <property type="match status" value="1"/>
</dbReference>
<proteinExistence type="predicted"/>
<gene>
    <name evidence="3" type="primary">LOC108732330</name>
</gene>
<name>A0A1W4W328_AGRPL</name>